<gene>
    <name evidence="3" type="ORF">GA0061094_0501</name>
</gene>
<feature type="compositionally biased region" description="Basic and acidic residues" evidence="1">
    <location>
        <begin position="26"/>
        <end position="57"/>
    </location>
</feature>
<feature type="compositionally biased region" description="Acidic residues" evidence="1">
    <location>
        <begin position="84"/>
        <end position="96"/>
    </location>
</feature>
<sequence>MKKLLMMLAAGSLILGACSSSPAIKENAKETQDADKKQGKDSATEKKEKEEPKEPEQPFKALEPSEDAVSLKERLSKEEKKEIPEEENEENLDEAQSDSKEEKQDKDTERKVPVGETLANGKEDLSDGPLKDHRLVTYYGTPQSKNMGILGTVEPEAFMKKLKEQTQAYSDLDPERPAVPTIELITTMAQNEAGPDGDYVRMTAEKNIETYVKLAEKHDALVILDIQLGTDTVMNQVKMVEKWLKHPQVHLAIDTEFHVAEGEKPGEDLGQVDGRKIQEAVEYISELTEKNNLPDKLVMVHQFTGPVLTHKDKIQGTENVQVAINFDGWGPAADKQALYGKYIREEPNQYGGFKIFYDKDVPVLTPEEVLKMDPSPAVVNYQ</sequence>
<evidence type="ECO:0008006" key="5">
    <source>
        <dbReference type="Google" id="ProtNLM"/>
    </source>
</evidence>
<keyword evidence="4" id="KW-1185">Reference proteome</keyword>
<feature type="chain" id="PRO_5039602857" description="Lipoprotein" evidence="2">
    <location>
        <begin position="24"/>
        <end position="382"/>
    </location>
</feature>
<dbReference type="Proteomes" id="UP000181997">
    <property type="component" value="Unassembled WGS sequence"/>
</dbReference>
<feature type="signal peptide" evidence="2">
    <location>
        <begin position="1"/>
        <end position="23"/>
    </location>
</feature>
<keyword evidence="2" id="KW-0732">Signal</keyword>
<feature type="compositionally biased region" description="Basic and acidic residues" evidence="1">
    <location>
        <begin position="97"/>
        <end position="113"/>
    </location>
</feature>
<evidence type="ECO:0000313" key="4">
    <source>
        <dbReference type="Proteomes" id="UP000181997"/>
    </source>
</evidence>
<accession>A0A0V8HL13</accession>
<evidence type="ECO:0000313" key="3">
    <source>
        <dbReference type="EMBL" id="SCB78845.1"/>
    </source>
</evidence>
<feature type="region of interest" description="Disordered" evidence="1">
    <location>
        <begin position="24"/>
        <end position="128"/>
    </location>
</feature>
<evidence type="ECO:0000256" key="1">
    <source>
        <dbReference type="SAM" id="MobiDB-lite"/>
    </source>
</evidence>
<feature type="compositionally biased region" description="Basic and acidic residues" evidence="1">
    <location>
        <begin position="69"/>
        <end position="83"/>
    </location>
</feature>
<organism evidence="3 4">
    <name type="scientific">[Bacillus] enclensis</name>
    <dbReference type="NCBI Taxonomy" id="1402860"/>
    <lineage>
        <taxon>Bacteria</taxon>
        <taxon>Bacillati</taxon>
        <taxon>Bacillota</taxon>
        <taxon>Bacilli</taxon>
        <taxon>Bacillales</taxon>
        <taxon>Bacillaceae</taxon>
        <taxon>Rossellomorea</taxon>
    </lineage>
</organism>
<protein>
    <recommendedName>
        <fullName evidence="5">Lipoprotein</fullName>
    </recommendedName>
</protein>
<proteinExistence type="predicted"/>
<dbReference type="PROSITE" id="PS51257">
    <property type="entry name" value="PROKAR_LIPOPROTEIN"/>
    <property type="match status" value="1"/>
</dbReference>
<reference evidence="4" key="1">
    <citation type="submission" date="2016-08" db="EMBL/GenBank/DDBJ databases">
        <authorList>
            <person name="Varghese N."/>
            <person name="Submissions Spin"/>
        </authorList>
    </citation>
    <scope>NUCLEOTIDE SEQUENCE [LARGE SCALE GENOMIC DNA]</scope>
    <source>
        <strain evidence="4">SGD-1123</strain>
    </source>
</reference>
<dbReference type="AlphaFoldDB" id="A0A0V8HL13"/>
<evidence type="ECO:0000256" key="2">
    <source>
        <dbReference type="SAM" id="SignalP"/>
    </source>
</evidence>
<name>A0A0V8HL13_9BACI</name>
<dbReference type="RefSeq" id="WP_058297387.1">
    <property type="nucleotide sequence ID" value="NZ_FMAU01000001.1"/>
</dbReference>
<dbReference type="OrthoDB" id="9812120at2"/>
<dbReference type="EMBL" id="FMAU01000001">
    <property type="protein sequence ID" value="SCB78845.1"/>
    <property type="molecule type" value="Genomic_DNA"/>
</dbReference>